<dbReference type="InterPro" id="IPR036866">
    <property type="entry name" value="RibonucZ/Hydroxyglut_hydro"/>
</dbReference>
<dbReference type="PROSITE" id="PS51318">
    <property type="entry name" value="TAT"/>
    <property type="match status" value="1"/>
</dbReference>
<organism evidence="6 7">
    <name type="scientific">Propionivibrio dicarboxylicus</name>
    <dbReference type="NCBI Taxonomy" id="83767"/>
    <lineage>
        <taxon>Bacteria</taxon>
        <taxon>Pseudomonadati</taxon>
        <taxon>Pseudomonadota</taxon>
        <taxon>Betaproteobacteria</taxon>
        <taxon>Rhodocyclales</taxon>
        <taxon>Rhodocyclaceae</taxon>
        <taxon>Propionivibrio</taxon>
    </lineage>
</organism>
<dbReference type="InterPro" id="IPR051013">
    <property type="entry name" value="MBL_superfamily_lactonases"/>
</dbReference>
<reference evidence="6 7" key="1">
    <citation type="submission" date="2016-10" db="EMBL/GenBank/DDBJ databases">
        <authorList>
            <person name="de Groot N.N."/>
        </authorList>
    </citation>
    <scope>NUCLEOTIDE SEQUENCE [LARGE SCALE GENOMIC DNA]</scope>
    <source>
        <strain evidence="6 7">DSM 5885</strain>
    </source>
</reference>
<keyword evidence="4" id="KW-0862">Zinc</keyword>
<dbReference type="SUPFAM" id="SSF56281">
    <property type="entry name" value="Metallo-hydrolase/oxidoreductase"/>
    <property type="match status" value="1"/>
</dbReference>
<accession>A0A1G8BX12</accession>
<dbReference type="RefSeq" id="WP_091936364.1">
    <property type="nucleotide sequence ID" value="NZ_FNCY01000005.1"/>
</dbReference>
<dbReference type="GO" id="GO:0016787">
    <property type="term" value="F:hydrolase activity"/>
    <property type="evidence" value="ECO:0007669"/>
    <property type="project" value="UniProtKB-KW"/>
</dbReference>
<dbReference type="GO" id="GO:0046872">
    <property type="term" value="F:metal ion binding"/>
    <property type="evidence" value="ECO:0007669"/>
    <property type="project" value="UniProtKB-KW"/>
</dbReference>
<dbReference type="CDD" id="cd07720">
    <property type="entry name" value="OPHC2-like_MBL-fold"/>
    <property type="match status" value="1"/>
</dbReference>
<feature type="domain" description="Metallo-beta-lactamase" evidence="5">
    <location>
        <begin position="94"/>
        <end position="297"/>
    </location>
</feature>
<evidence type="ECO:0000256" key="2">
    <source>
        <dbReference type="ARBA" id="ARBA00022723"/>
    </source>
</evidence>
<dbReference type="PANTHER" id="PTHR42978:SF6">
    <property type="entry name" value="QUORUM-QUENCHING LACTONASE YTNP-RELATED"/>
    <property type="match status" value="1"/>
</dbReference>
<dbReference type="Proteomes" id="UP000198607">
    <property type="component" value="Unassembled WGS sequence"/>
</dbReference>
<keyword evidence="3" id="KW-0378">Hydrolase</keyword>
<proteinExistence type="inferred from homology"/>
<keyword evidence="7" id="KW-1185">Reference proteome</keyword>
<protein>
    <submittedName>
        <fullName evidence="6">Glyoxylase, beta-lactamase superfamily II</fullName>
    </submittedName>
</protein>
<dbReference type="EMBL" id="FNCY01000005">
    <property type="protein sequence ID" value="SDH37613.1"/>
    <property type="molecule type" value="Genomic_DNA"/>
</dbReference>
<evidence type="ECO:0000313" key="7">
    <source>
        <dbReference type="Proteomes" id="UP000198607"/>
    </source>
</evidence>
<evidence type="ECO:0000256" key="1">
    <source>
        <dbReference type="ARBA" id="ARBA00007749"/>
    </source>
</evidence>
<evidence type="ECO:0000259" key="5">
    <source>
        <dbReference type="SMART" id="SM00849"/>
    </source>
</evidence>
<dbReference type="Pfam" id="PF00753">
    <property type="entry name" value="Lactamase_B"/>
    <property type="match status" value="1"/>
</dbReference>
<evidence type="ECO:0000256" key="3">
    <source>
        <dbReference type="ARBA" id="ARBA00022801"/>
    </source>
</evidence>
<dbReference type="PROSITE" id="PS51257">
    <property type="entry name" value="PROKAR_LIPOPROTEIN"/>
    <property type="match status" value="1"/>
</dbReference>
<dbReference type="InterPro" id="IPR006311">
    <property type="entry name" value="TAT_signal"/>
</dbReference>
<sequence length="321" mass="33423">MQLSRRDFLVAGAALVGGSMLGGLSACAGTVPRAQSLVPGVARVDLGGGVTVTAISDGYGSRAVDAAFVRNAALSEVQAALAEAGLPTDRLAIPYTVQLVDIGGQRVLFDTGNGEFGAATAGKVLENMTRAGIDPASVTAVVISHFHGDHINGLRNKAGQLVYPNAKVFVPAPEWAWWMDDARMAAAPAAMQGAYAAPRRVFGPMAANVVRFEPGSEVLPGVASVAAHGHTPGHTAFIVAGGDRKLMLWGDNTNVAALFVRHPDWSVAFDLDAEVARATRRRLAEQVLAQRLLLAGYHLPGAAIGTLVRRGDGYDFLPLSA</sequence>
<dbReference type="STRING" id="83767.SAMN05660652_01616"/>
<comment type="similarity">
    <text evidence="1">Belongs to the metallo-beta-lactamase superfamily.</text>
</comment>
<dbReference type="Gene3D" id="3.60.15.10">
    <property type="entry name" value="Ribonuclease Z/Hydroxyacylglutathione hydrolase-like"/>
    <property type="match status" value="1"/>
</dbReference>
<dbReference type="SMART" id="SM00849">
    <property type="entry name" value="Lactamase_B"/>
    <property type="match status" value="1"/>
</dbReference>
<dbReference type="InterPro" id="IPR001279">
    <property type="entry name" value="Metallo-B-lactamas"/>
</dbReference>
<keyword evidence="2" id="KW-0479">Metal-binding</keyword>
<dbReference type="OrthoDB" id="5443440at2"/>
<evidence type="ECO:0000256" key="4">
    <source>
        <dbReference type="ARBA" id="ARBA00022833"/>
    </source>
</evidence>
<name>A0A1G8BX12_9RHOO</name>
<evidence type="ECO:0000313" key="6">
    <source>
        <dbReference type="EMBL" id="SDH37613.1"/>
    </source>
</evidence>
<gene>
    <name evidence="6" type="ORF">SAMN05660652_01616</name>
</gene>
<dbReference type="PANTHER" id="PTHR42978">
    <property type="entry name" value="QUORUM-QUENCHING LACTONASE YTNP-RELATED-RELATED"/>
    <property type="match status" value="1"/>
</dbReference>
<dbReference type="AlphaFoldDB" id="A0A1G8BX12"/>